<feature type="compositionally biased region" description="Low complexity" evidence="1">
    <location>
        <begin position="380"/>
        <end position="391"/>
    </location>
</feature>
<dbReference type="eggNOG" id="ENOG502QQYV">
    <property type="taxonomic scope" value="Eukaryota"/>
</dbReference>
<feature type="region of interest" description="Disordered" evidence="1">
    <location>
        <begin position="51"/>
        <end position="175"/>
    </location>
</feature>
<dbReference type="Pfam" id="PF26649">
    <property type="entry name" value="Ajm-1"/>
    <property type="match status" value="1"/>
</dbReference>
<feature type="region of interest" description="Disordered" evidence="1">
    <location>
        <begin position="219"/>
        <end position="247"/>
    </location>
</feature>
<dbReference type="GO" id="GO:0043296">
    <property type="term" value="C:apical junction complex"/>
    <property type="evidence" value="ECO:0007669"/>
    <property type="project" value="TreeGrafter"/>
</dbReference>
<dbReference type="InterPro" id="IPR058586">
    <property type="entry name" value="Ajm-1"/>
</dbReference>
<organism evidence="2">
    <name type="scientific">Musca domestica</name>
    <name type="common">House fly</name>
    <dbReference type="NCBI Taxonomy" id="7370"/>
    <lineage>
        <taxon>Eukaryota</taxon>
        <taxon>Metazoa</taxon>
        <taxon>Ecdysozoa</taxon>
        <taxon>Arthropoda</taxon>
        <taxon>Hexapoda</taxon>
        <taxon>Insecta</taxon>
        <taxon>Pterygota</taxon>
        <taxon>Neoptera</taxon>
        <taxon>Endopterygota</taxon>
        <taxon>Diptera</taxon>
        <taxon>Brachycera</taxon>
        <taxon>Muscomorpha</taxon>
        <taxon>Muscoidea</taxon>
        <taxon>Muscidae</taxon>
        <taxon>Musca</taxon>
    </lineage>
</organism>
<feature type="compositionally biased region" description="Polar residues" evidence="1">
    <location>
        <begin position="461"/>
        <end position="477"/>
    </location>
</feature>
<feature type="region of interest" description="Disordered" evidence="1">
    <location>
        <begin position="1"/>
        <end position="27"/>
    </location>
</feature>
<dbReference type="PANTHER" id="PTHR21517:SF3">
    <property type="entry name" value="APICAL JUNCTION COMPONENT 1 HOMOLOG"/>
    <property type="match status" value="1"/>
</dbReference>
<protein>
    <submittedName>
        <fullName evidence="2">Uncharacterized protein</fullName>
    </submittedName>
</protein>
<dbReference type="GO" id="GO:0045216">
    <property type="term" value="P:cell-cell junction organization"/>
    <property type="evidence" value="ECO:0007669"/>
    <property type="project" value="InterPro"/>
</dbReference>
<dbReference type="GO" id="GO:0005886">
    <property type="term" value="C:plasma membrane"/>
    <property type="evidence" value="ECO:0007669"/>
    <property type="project" value="TreeGrafter"/>
</dbReference>
<dbReference type="PANTHER" id="PTHR21517">
    <property type="entry name" value="APICAL JUNCTION COMPONENT 1 HOMOLOG"/>
    <property type="match status" value="1"/>
</dbReference>
<dbReference type="EnsemblMetazoa" id="MDOA011536-RB">
    <property type="protein sequence ID" value="MDOA011536-PB"/>
    <property type="gene ID" value="MDOA011536"/>
</dbReference>
<name>A0A1I8N4R9_MUSDO</name>
<feature type="compositionally biased region" description="Basic and acidic residues" evidence="1">
    <location>
        <begin position="511"/>
        <end position="527"/>
    </location>
</feature>
<reference evidence="2" key="1">
    <citation type="submission" date="2020-05" db="UniProtKB">
        <authorList>
            <consortium name="EnsemblMetazoa"/>
        </authorList>
    </citation>
    <scope>IDENTIFICATION</scope>
    <source>
        <strain evidence="2">Aabys</strain>
    </source>
</reference>
<evidence type="ECO:0000256" key="1">
    <source>
        <dbReference type="SAM" id="MobiDB-lite"/>
    </source>
</evidence>
<accession>A0A1I8N4R9</accession>
<feature type="compositionally biased region" description="Low complexity" evidence="1">
    <location>
        <begin position="429"/>
        <end position="460"/>
    </location>
</feature>
<feature type="compositionally biased region" description="Gly residues" evidence="1">
    <location>
        <begin position="117"/>
        <end position="146"/>
    </location>
</feature>
<dbReference type="VEuPathDB" id="VectorBase:MDOA011536"/>
<feature type="region of interest" description="Disordered" evidence="1">
    <location>
        <begin position="375"/>
        <end position="403"/>
    </location>
</feature>
<feature type="compositionally biased region" description="Polar residues" evidence="1">
    <location>
        <begin position="149"/>
        <end position="169"/>
    </location>
</feature>
<feature type="compositionally biased region" description="Low complexity" evidence="1">
    <location>
        <begin position="219"/>
        <end position="240"/>
    </location>
</feature>
<proteinExistence type="predicted"/>
<dbReference type="VEuPathDB" id="VectorBase:MDOMA2_009432"/>
<feature type="compositionally biased region" description="Low complexity" evidence="1">
    <location>
        <begin position="491"/>
        <end position="502"/>
    </location>
</feature>
<dbReference type="InterPro" id="IPR038825">
    <property type="entry name" value="Apical_junction"/>
</dbReference>
<dbReference type="SUPFAM" id="SSF144232">
    <property type="entry name" value="HIT/MYND zinc finger-like"/>
    <property type="match status" value="1"/>
</dbReference>
<evidence type="ECO:0000313" key="2">
    <source>
        <dbReference type="EnsemblMetazoa" id="MDOA011536-PB"/>
    </source>
</evidence>
<dbReference type="VEuPathDB" id="VectorBase:MDOMA2_020999"/>
<dbReference type="PROSITE" id="PS50865">
    <property type="entry name" value="ZF_MYND_2"/>
    <property type="match status" value="1"/>
</dbReference>
<feature type="compositionally biased region" description="Polar residues" evidence="1">
    <location>
        <begin position="85"/>
        <end position="97"/>
    </location>
</feature>
<sequence length="972" mass="106202">MSIPEQSPIEATPPENELQKSHDHNPAALSEHQLRIQASLQRLNIPDWFRQYNQKSPDGTGPGTYKPGNFTRKRTQDSGRWAGLNSKTTSLSSLGSQRSDRSPLLLSPSAHSHHGGQTAGGHGHGTVGGGHAGVVGHGGAGGGGGAFSRWSTSHLNSSQTSPSVSQRGSFSRGGPINSSFISVNSGHSVIRNSMRQPYLGWRSQEKLSQRTAHERLASSLLSQQQRTSPTSQTTPTAASRKLQPVTPEIQSSIKEVTSAIVHYVNDQTNQQRSRSTSPNSRKCWLESSFVGIRPLDSPQTPVIESTPFIAAAAAAASNNLRPVLQNNNNSNNNNSNNSFHIANHQFADVAGNPAILTASAFLNSSAPLTGNDLQQLTRMNGGLNNGTTTSSSGGGGGLAHYHPVAPERSLSNASLEDVLASLLGLTPHPQQQQHHHLQQQLQQQQQQPQQIIGGNHQPPGSSSLASDAFARSSTGGATVNDHKQYMTQKLQQQQQGQQQQQQDSNSTLLDISKEDQQRLRRRSEGDAPTKQQKQQQQLQQQQQQQQHHQHQLEQKFQHQTPNANKAYASDTITTLTHTHTSAAGGNAAAAAANGSLSTFLPPRRVSLGDSSESNNRSAATANTASGELQVKCRNTKCDRTATPLDAKKYYKSCHNCTYLYCSRECRRAHWEKHRKACLHSRVSNLCRQVLASCKDDSDSLRHLSLLARKGFLSQGRGVVRILFRSPESAEGFIKNGFQCMGEASYVRWPDLMPAEMGLELYSELLKLSTEYRPDSKMLVYVAVCVVSEAPSVGQAPVRWERQLVSRCAKLKLCKSVLAELEHQPMGVLQQPVTMVAVPEPTTEVLILTFNPQLRNSTAQREMVLSNILDILSRRGVILRKHYPEIFQRFQSYTEGQTEKINPVTLHPRDSQTGQNFVCIIMPVQSDTEIIKLPSMADGGNRVTTIDVGSPTAISQLEDNEMLTRTSMAPNAS</sequence>
<feature type="compositionally biased region" description="Low complexity" evidence="1">
    <location>
        <begin position="610"/>
        <end position="625"/>
    </location>
</feature>
<feature type="region of interest" description="Disordered" evidence="1">
    <location>
        <begin position="429"/>
        <end position="560"/>
    </location>
</feature>
<feature type="compositionally biased region" description="Low complexity" evidence="1">
    <location>
        <begin position="530"/>
        <end position="546"/>
    </location>
</feature>
<dbReference type="InterPro" id="IPR002893">
    <property type="entry name" value="Znf_MYND"/>
</dbReference>
<dbReference type="AlphaFoldDB" id="A0A1I8N4R9"/>
<feature type="region of interest" description="Disordered" evidence="1">
    <location>
        <begin position="603"/>
        <end position="625"/>
    </location>
</feature>